<feature type="transmembrane region" description="Helical" evidence="2">
    <location>
        <begin position="5"/>
        <end position="24"/>
    </location>
</feature>
<organism evidence="3 4">
    <name type="scientific">Frondihabitans cladoniiphilus</name>
    <dbReference type="NCBI Taxonomy" id="715785"/>
    <lineage>
        <taxon>Bacteria</taxon>
        <taxon>Bacillati</taxon>
        <taxon>Actinomycetota</taxon>
        <taxon>Actinomycetes</taxon>
        <taxon>Micrococcales</taxon>
        <taxon>Microbacteriaceae</taxon>
        <taxon>Frondihabitans</taxon>
    </lineage>
</organism>
<feature type="compositionally biased region" description="Low complexity" evidence="1">
    <location>
        <begin position="93"/>
        <end position="106"/>
    </location>
</feature>
<feature type="transmembrane region" description="Helical" evidence="2">
    <location>
        <begin position="30"/>
        <end position="51"/>
    </location>
</feature>
<proteinExistence type="predicted"/>
<evidence type="ECO:0000313" key="4">
    <source>
        <dbReference type="Proteomes" id="UP001501295"/>
    </source>
</evidence>
<keyword evidence="2" id="KW-0472">Membrane</keyword>
<keyword evidence="4" id="KW-1185">Reference proteome</keyword>
<gene>
    <name evidence="3" type="ORF">GCM10025780_23000</name>
</gene>
<dbReference type="InterPro" id="IPR025323">
    <property type="entry name" value="DUF4229"/>
</dbReference>
<reference evidence="4" key="1">
    <citation type="journal article" date="2019" name="Int. J. Syst. Evol. Microbiol.">
        <title>The Global Catalogue of Microorganisms (GCM) 10K type strain sequencing project: providing services to taxonomists for standard genome sequencing and annotation.</title>
        <authorList>
            <consortium name="The Broad Institute Genomics Platform"/>
            <consortium name="The Broad Institute Genome Sequencing Center for Infectious Disease"/>
            <person name="Wu L."/>
            <person name="Ma J."/>
        </authorList>
    </citation>
    <scope>NUCLEOTIDE SEQUENCE [LARGE SCALE GENOMIC DNA]</scope>
    <source>
        <strain evidence="4">JCM 18956</strain>
    </source>
</reference>
<dbReference type="EMBL" id="BAABLM010000004">
    <property type="protein sequence ID" value="GAA4677611.1"/>
    <property type="molecule type" value="Genomic_DNA"/>
</dbReference>
<dbReference type="RefSeq" id="WP_345376022.1">
    <property type="nucleotide sequence ID" value="NZ_BAABLM010000004.1"/>
</dbReference>
<feature type="region of interest" description="Disordered" evidence="1">
    <location>
        <begin position="87"/>
        <end position="115"/>
    </location>
</feature>
<accession>A0ABP8W246</accession>
<name>A0ABP8W246_9MICO</name>
<protein>
    <recommendedName>
        <fullName evidence="5">DUF4229 domain-containing protein</fullName>
    </recommendedName>
</protein>
<evidence type="ECO:0000256" key="1">
    <source>
        <dbReference type="SAM" id="MobiDB-lite"/>
    </source>
</evidence>
<evidence type="ECO:0008006" key="5">
    <source>
        <dbReference type="Google" id="ProtNLM"/>
    </source>
</evidence>
<comment type="caution">
    <text evidence="3">The sequence shown here is derived from an EMBL/GenBank/DDBJ whole genome shotgun (WGS) entry which is preliminary data.</text>
</comment>
<evidence type="ECO:0000313" key="3">
    <source>
        <dbReference type="EMBL" id="GAA4677611.1"/>
    </source>
</evidence>
<dbReference type="Pfam" id="PF14012">
    <property type="entry name" value="DUF4229"/>
    <property type="match status" value="1"/>
</dbReference>
<dbReference type="Proteomes" id="UP001501295">
    <property type="component" value="Unassembled WGS sequence"/>
</dbReference>
<sequence length="115" mass="12189">MKATLLYSLARIGVFVVAFIVFRFTPMPIWLAAILAAVVALLISYIFFGALRKNVALAIVKRRAAPERDDDADLEDAVLDARADVTGAAGTSAAVPSKARPAAAPRRPGPPAEDE</sequence>
<evidence type="ECO:0000256" key="2">
    <source>
        <dbReference type="SAM" id="Phobius"/>
    </source>
</evidence>
<keyword evidence="2" id="KW-1133">Transmembrane helix</keyword>
<keyword evidence="2" id="KW-0812">Transmembrane</keyword>